<evidence type="ECO:0000313" key="2">
    <source>
        <dbReference type="Proteomes" id="UP000177174"/>
    </source>
</evidence>
<comment type="caution">
    <text evidence="1">The sequence shown here is derived from an EMBL/GenBank/DDBJ whole genome shotgun (WGS) entry which is preliminary data.</text>
</comment>
<accession>A0A1G1ZMX3</accession>
<gene>
    <name evidence="1" type="ORF">A3E64_01480</name>
</gene>
<evidence type="ECO:0000313" key="1">
    <source>
        <dbReference type="EMBL" id="OGY65110.1"/>
    </source>
</evidence>
<protein>
    <recommendedName>
        <fullName evidence="3">Nmd3 N-terminal domain-containing protein</fullName>
    </recommendedName>
</protein>
<dbReference type="STRING" id="1798405.A3E64_01480"/>
<dbReference type="AlphaFoldDB" id="A0A1G1ZMX3"/>
<proteinExistence type="predicted"/>
<organism evidence="1 2">
    <name type="scientific">Candidatus Harrisonbacteria bacterium RIFCSPHIGHO2_12_FULL_48_16</name>
    <dbReference type="NCBI Taxonomy" id="1798405"/>
    <lineage>
        <taxon>Bacteria</taxon>
        <taxon>Candidatus Harrisoniibacteriota</taxon>
    </lineage>
</organism>
<sequence>MSNFFRKAYNVNLPKSKRESEEFGGGKKGLVLCKKCTSAYYKKSWHHDIAGLKNYEKDWPVHFTVCPACQMIHNKQYEGRIKIKNIPVVSEDRLDDLIRGFCHRAFERDPLDRLINLEKSLPAGRQDGSDWTVTTTENQLANKLAKKIKDAFSKVKSKTKFAGDPSDVVEITIEFS</sequence>
<evidence type="ECO:0008006" key="3">
    <source>
        <dbReference type="Google" id="ProtNLM"/>
    </source>
</evidence>
<dbReference type="EMBL" id="MHJH01000003">
    <property type="protein sequence ID" value="OGY65110.1"/>
    <property type="molecule type" value="Genomic_DNA"/>
</dbReference>
<name>A0A1G1ZMX3_9BACT</name>
<dbReference type="Proteomes" id="UP000177174">
    <property type="component" value="Unassembled WGS sequence"/>
</dbReference>
<reference evidence="1 2" key="1">
    <citation type="journal article" date="2016" name="Nat. Commun.">
        <title>Thousands of microbial genomes shed light on interconnected biogeochemical processes in an aquifer system.</title>
        <authorList>
            <person name="Anantharaman K."/>
            <person name="Brown C.T."/>
            <person name="Hug L.A."/>
            <person name="Sharon I."/>
            <person name="Castelle C.J."/>
            <person name="Probst A.J."/>
            <person name="Thomas B.C."/>
            <person name="Singh A."/>
            <person name="Wilkins M.J."/>
            <person name="Karaoz U."/>
            <person name="Brodie E.L."/>
            <person name="Williams K.H."/>
            <person name="Hubbard S.S."/>
            <person name="Banfield J.F."/>
        </authorList>
    </citation>
    <scope>NUCLEOTIDE SEQUENCE [LARGE SCALE GENOMIC DNA]</scope>
</reference>